<sequence length="175" mass="19611">MTLSSRLLLLLALGYLFVGIQGRMVIGYRTAAEEEAVQINEKNTPFRDPAFHNLPGGSQIGNAIYLGSEPAGWRGSPTKKNWYCVFKADEARFNAAAKVWIPQFYTIKSFWGSSKSKELWGYGEKLIAKYIANFGSNTLDIYAKCFATKSELVAYESESVNFWDWTIKEDPGNPG</sequence>
<dbReference type="Pfam" id="PF19287">
    <property type="entry name" value="DUF5910"/>
    <property type="match status" value="1"/>
</dbReference>
<keyword evidence="3" id="KW-1185">Reference proteome</keyword>
<gene>
    <name evidence="2" type="ORF">CSAL01_06142</name>
</gene>
<dbReference type="Proteomes" id="UP000070121">
    <property type="component" value="Unassembled WGS sequence"/>
</dbReference>
<keyword evidence="1" id="KW-0732">Signal</keyword>
<dbReference type="STRING" id="1209931.A0A135V2B8"/>
<organism evidence="2 3">
    <name type="scientific">Colletotrichum salicis</name>
    <dbReference type="NCBI Taxonomy" id="1209931"/>
    <lineage>
        <taxon>Eukaryota</taxon>
        <taxon>Fungi</taxon>
        <taxon>Dikarya</taxon>
        <taxon>Ascomycota</taxon>
        <taxon>Pezizomycotina</taxon>
        <taxon>Sordariomycetes</taxon>
        <taxon>Hypocreomycetidae</taxon>
        <taxon>Glomerellales</taxon>
        <taxon>Glomerellaceae</taxon>
        <taxon>Colletotrichum</taxon>
        <taxon>Colletotrichum acutatum species complex</taxon>
    </lineage>
</organism>
<protein>
    <submittedName>
        <fullName evidence="2">Uncharacterized protein</fullName>
    </submittedName>
</protein>
<feature type="signal peptide" evidence="1">
    <location>
        <begin position="1"/>
        <end position="22"/>
    </location>
</feature>
<dbReference type="InterPro" id="IPR045564">
    <property type="entry name" value="DUF5910"/>
</dbReference>
<evidence type="ECO:0000256" key="1">
    <source>
        <dbReference type="SAM" id="SignalP"/>
    </source>
</evidence>
<comment type="caution">
    <text evidence="2">The sequence shown here is derived from an EMBL/GenBank/DDBJ whole genome shotgun (WGS) entry which is preliminary data.</text>
</comment>
<feature type="chain" id="PRO_5007805644" evidence="1">
    <location>
        <begin position="23"/>
        <end position="175"/>
    </location>
</feature>
<proteinExistence type="predicted"/>
<dbReference type="OrthoDB" id="4540223at2759"/>
<reference evidence="2 3" key="1">
    <citation type="submission" date="2014-02" db="EMBL/GenBank/DDBJ databases">
        <title>The genome sequence of Colletotrichum salicis CBS 607.94.</title>
        <authorList>
            <person name="Baroncelli R."/>
            <person name="Thon M.R."/>
        </authorList>
    </citation>
    <scope>NUCLEOTIDE SEQUENCE [LARGE SCALE GENOMIC DNA]</scope>
    <source>
        <strain evidence="2 3">CBS 607.94</strain>
    </source>
</reference>
<name>A0A135V2B8_9PEZI</name>
<dbReference type="AlphaFoldDB" id="A0A135V2B8"/>
<accession>A0A135V2B8</accession>
<dbReference type="EMBL" id="JFFI01000605">
    <property type="protein sequence ID" value="KXH66751.1"/>
    <property type="molecule type" value="Genomic_DNA"/>
</dbReference>
<evidence type="ECO:0000313" key="3">
    <source>
        <dbReference type="Proteomes" id="UP000070121"/>
    </source>
</evidence>
<evidence type="ECO:0000313" key="2">
    <source>
        <dbReference type="EMBL" id="KXH66751.1"/>
    </source>
</evidence>